<evidence type="ECO:0000313" key="1">
    <source>
        <dbReference type="EMBL" id="KAH3826326.1"/>
    </source>
</evidence>
<name>A0A9D4JW72_DREPO</name>
<reference evidence="1" key="1">
    <citation type="journal article" date="2019" name="bioRxiv">
        <title>The Genome of the Zebra Mussel, Dreissena polymorpha: A Resource for Invasive Species Research.</title>
        <authorList>
            <person name="McCartney M.A."/>
            <person name="Auch B."/>
            <person name="Kono T."/>
            <person name="Mallez S."/>
            <person name="Zhang Y."/>
            <person name="Obille A."/>
            <person name="Becker A."/>
            <person name="Abrahante J.E."/>
            <person name="Garbe J."/>
            <person name="Badalamenti J.P."/>
            <person name="Herman A."/>
            <person name="Mangelson H."/>
            <person name="Liachko I."/>
            <person name="Sullivan S."/>
            <person name="Sone E.D."/>
            <person name="Koren S."/>
            <person name="Silverstein K.A.T."/>
            <person name="Beckman K.B."/>
            <person name="Gohl D.M."/>
        </authorList>
    </citation>
    <scope>NUCLEOTIDE SEQUENCE</scope>
    <source>
        <strain evidence="1">Duluth1</strain>
        <tissue evidence="1">Whole animal</tissue>
    </source>
</reference>
<dbReference type="EMBL" id="JAIWYP010000005">
    <property type="protein sequence ID" value="KAH3826326.1"/>
    <property type="molecule type" value="Genomic_DNA"/>
</dbReference>
<comment type="caution">
    <text evidence="1">The sequence shown here is derived from an EMBL/GenBank/DDBJ whole genome shotgun (WGS) entry which is preliminary data.</text>
</comment>
<organism evidence="1 2">
    <name type="scientific">Dreissena polymorpha</name>
    <name type="common">Zebra mussel</name>
    <name type="synonym">Mytilus polymorpha</name>
    <dbReference type="NCBI Taxonomy" id="45954"/>
    <lineage>
        <taxon>Eukaryota</taxon>
        <taxon>Metazoa</taxon>
        <taxon>Spiralia</taxon>
        <taxon>Lophotrochozoa</taxon>
        <taxon>Mollusca</taxon>
        <taxon>Bivalvia</taxon>
        <taxon>Autobranchia</taxon>
        <taxon>Heteroconchia</taxon>
        <taxon>Euheterodonta</taxon>
        <taxon>Imparidentia</taxon>
        <taxon>Neoheterodontei</taxon>
        <taxon>Myida</taxon>
        <taxon>Dreissenoidea</taxon>
        <taxon>Dreissenidae</taxon>
        <taxon>Dreissena</taxon>
    </lineage>
</organism>
<reference evidence="1" key="2">
    <citation type="submission" date="2020-11" db="EMBL/GenBank/DDBJ databases">
        <authorList>
            <person name="McCartney M.A."/>
            <person name="Auch B."/>
            <person name="Kono T."/>
            <person name="Mallez S."/>
            <person name="Becker A."/>
            <person name="Gohl D.M."/>
            <person name="Silverstein K.A.T."/>
            <person name="Koren S."/>
            <person name="Bechman K.B."/>
            <person name="Herman A."/>
            <person name="Abrahante J.E."/>
            <person name="Garbe J."/>
        </authorList>
    </citation>
    <scope>NUCLEOTIDE SEQUENCE</scope>
    <source>
        <strain evidence="1">Duluth1</strain>
        <tissue evidence="1">Whole animal</tissue>
    </source>
</reference>
<proteinExistence type="predicted"/>
<protein>
    <submittedName>
        <fullName evidence="1">Uncharacterized protein</fullName>
    </submittedName>
</protein>
<sequence length="61" mass="6752">MSSSYDRQPRREGYRDDSMRAWCGGANGIIRTSGMRYSYAQSWATSTERGGSISPNAVLSL</sequence>
<dbReference type="Proteomes" id="UP000828390">
    <property type="component" value="Unassembled WGS sequence"/>
</dbReference>
<gene>
    <name evidence="1" type="ORF">DPMN_128226</name>
</gene>
<evidence type="ECO:0000313" key="2">
    <source>
        <dbReference type="Proteomes" id="UP000828390"/>
    </source>
</evidence>
<accession>A0A9D4JW72</accession>
<dbReference type="AlphaFoldDB" id="A0A9D4JW72"/>
<keyword evidence="2" id="KW-1185">Reference proteome</keyword>